<dbReference type="Gene3D" id="3.40.50.620">
    <property type="entry name" value="HUPs"/>
    <property type="match status" value="1"/>
</dbReference>
<dbReference type="OrthoDB" id="3828911at2"/>
<dbReference type="RefSeq" id="WP_116173353.1">
    <property type="nucleotide sequence ID" value="NZ_CP144375.1"/>
</dbReference>
<comment type="caution">
    <text evidence="2">The sequence shown here is derived from an EMBL/GenBank/DDBJ whole genome shotgun (WGS) entry which is preliminary data.</text>
</comment>
<evidence type="ECO:0000313" key="3">
    <source>
        <dbReference type="Proteomes" id="UP000256269"/>
    </source>
</evidence>
<organism evidence="2 3">
    <name type="scientific">Kutzneria buriramensis</name>
    <dbReference type="NCBI Taxonomy" id="1045776"/>
    <lineage>
        <taxon>Bacteria</taxon>
        <taxon>Bacillati</taxon>
        <taxon>Actinomycetota</taxon>
        <taxon>Actinomycetes</taxon>
        <taxon>Pseudonocardiales</taxon>
        <taxon>Pseudonocardiaceae</taxon>
        <taxon>Kutzneria</taxon>
    </lineage>
</organism>
<evidence type="ECO:0000259" key="1">
    <source>
        <dbReference type="Pfam" id="PF00582"/>
    </source>
</evidence>
<gene>
    <name evidence="2" type="ORF">BCF44_102498</name>
</gene>
<name>A0A3E0I6V6_9PSEU</name>
<protein>
    <submittedName>
        <fullName evidence="2">Nucleotide-binding universal stress UspA family protein</fullName>
    </submittedName>
</protein>
<dbReference type="EMBL" id="QUNO01000002">
    <property type="protein sequence ID" value="REH54266.1"/>
    <property type="molecule type" value="Genomic_DNA"/>
</dbReference>
<dbReference type="Pfam" id="PF00582">
    <property type="entry name" value="Usp"/>
    <property type="match status" value="1"/>
</dbReference>
<sequence>MADFIVVGVSVRSGSPTALRWAADEARRRRCGLVAVRAWRAPRPPAAPGGRPPAVSRDVDADFAAGEEKLRADVAAALGEDAKVECRLVKGTPVSVLLKESEGAAMLVLDAPRRTDLKTNTLLAHRLMYHVGCPVVVMPPALTQPGPSRAARLGKEVGTRIAKAAASAGRPGIRIPPQPN</sequence>
<keyword evidence="3" id="KW-1185">Reference proteome</keyword>
<feature type="domain" description="UspA" evidence="1">
    <location>
        <begin position="5"/>
        <end position="138"/>
    </location>
</feature>
<dbReference type="AlphaFoldDB" id="A0A3E0I6V6"/>
<dbReference type="InterPro" id="IPR014729">
    <property type="entry name" value="Rossmann-like_a/b/a_fold"/>
</dbReference>
<evidence type="ECO:0000313" key="2">
    <source>
        <dbReference type="EMBL" id="REH54266.1"/>
    </source>
</evidence>
<accession>A0A3E0I6V6</accession>
<dbReference type="SUPFAM" id="SSF52402">
    <property type="entry name" value="Adenine nucleotide alpha hydrolases-like"/>
    <property type="match status" value="1"/>
</dbReference>
<dbReference type="InterPro" id="IPR006016">
    <property type="entry name" value="UspA"/>
</dbReference>
<proteinExistence type="predicted"/>
<reference evidence="2 3" key="1">
    <citation type="submission" date="2018-08" db="EMBL/GenBank/DDBJ databases">
        <title>Genomic Encyclopedia of Archaeal and Bacterial Type Strains, Phase II (KMG-II): from individual species to whole genera.</title>
        <authorList>
            <person name="Goeker M."/>
        </authorList>
    </citation>
    <scope>NUCLEOTIDE SEQUENCE [LARGE SCALE GENOMIC DNA]</scope>
    <source>
        <strain evidence="2 3">DSM 45791</strain>
    </source>
</reference>
<dbReference type="Proteomes" id="UP000256269">
    <property type="component" value="Unassembled WGS sequence"/>
</dbReference>